<dbReference type="Pfam" id="PF04542">
    <property type="entry name" value="Sigma70_r2"/>
    <property type="match status" value="1"/>
</dbReference>
<dbReference type="InterPro" id="IPR013324">
    <property type="entry name" value="RNA_pol_sigma_r3/r4-like"/>
</dbReference>
<evidence type="ECO:0000256" key="4">
    <source>
        <dbReference type="ARBA" id="ARBA00023125"/>
    </source>
</evidence>
<evidence type="ECO:0000259" key="7">
    <source>
        <dbReference type="Pfam" id="PF08281"/>
    </source>
</evidence>
<evidence type="ECO:0008006" key="9">
    <source>
        <dbReference type="Google" id="ProtNLM"/>
    </source>
</evidence>
<proteinExistence type="inferred from homology"/>
<dbReference type="NCBIfam" id="TIGR02937">
    <property type="entry name" value="sigma70-ECF"/>
    <property type="match status" value="1"/>
</dbReference>
<reference evidence="8" key="1">
    <citation type="journal article" date="2014" name="Front. Microbiol.">
        <title>High frequency of phylogenetically diverse reductive dehalogenase-homologous genes in deep subseafloor sedimentary metagenomes.</title>
        <authorList>
            <person name="Kawai M."/>
            <person name="Futagami T."/>
            <person name="Toyoda A."/>
            <person name="Takaki Y."/>
            <person name="Nishi S."/>
            <person name="Hori S."/>
            <person name="Arai W."/>
            <person name="Tsubouchi T."/>
            <person name="Morono Y."/>
            <person name="Uchiyama I."/>
            <person name="Ito T."/>
            <person name="Fujiyama A."/>
            <person name="Inagaki F."/>
            <person name="Takami H."/>
        </authorList>
    </citation>
    <scope>NUCLEOTIDE SEQUENCE</scope>
    <source>
        <strain evidence="8">Expedition CK06-06</strain>
    </source>
</reference>
<comment type="similarity">
    <text evidence="1">Belongs to the sigma-70 factor family. ECF subfamily.</text>
</comment>
<evidence type="ECO:0000259" key="6">
    <source>
        <dbReference type="Pfam" id="PF04542"/>
    </source>
</evidence>
<dbReference type="Gene3D" id="1.10.1740.10">
    <property type="match status" value="1"/>
</dbReference>
<keyword evidence="5" id="KW-0804">Transcription</keyword>
<dbReference type="GO" id="GO:0006352">
    <property type="term" value="P:DNA-templated transcription initiation"/>
    <property type="evidence" value="ECO:0007669"/>
    <property type="project" value="InterPro"/>
</dbReference>
<accession>X1H566</accession>
<evidence type="ECO:0000256" key="1">
    <source>
        <dbReference type="ARBA" id="ARBA00010641"/>
    </source>
</evidence>
<dbReference type="EMBL" id="BARU01030622">
    <property type="protein sequence ID" value="GAH65331.1"/>
    <property type="molecule type" value="Genomic_DNA"/>
</dbReference>
<dbReference type="SUPFAM" id="SSF88659">
    <property type="entry name" value="Sigma3 and sigma4 domains of RNA polymerase sigma factors"/>
    <property type="match status" value="1"/>
</dbReference>
<dbReference type="Pfam" id="PF08281">
    <property type="entry name" value="Sigma70_r4_2"/>
    <property type="match status" value="1"/>
</dbReference>
<dbReference type="InterPro" id="IPR013325">
    <property type="entry name" value="RNA_pol_sigma_r2"/>
</dbReference>
<dbReference type="PANTHER" id="PTHR43133">
    <property type="entry name" value="RNA POLYMERASE ECF-TYPE SIGMA FACTO"/>
    <property type="match status" value="1"/>
</dbReference>
<dbReference type="SUPFAM" id="SSF88946">
    <property type="entry name" value="Sigma2 domain of RNA polymerase sigma factors"/>
    <property type="match status" value="1"/>
</dbReference>
<dbReference type="InterPro" id="IPR036388">
    <property type="entry name" value="WH-like_DNA-bd_sf"/>
</dbReference>
<feature type="domain" description="RNA polymerase sigma factor 70 region 4 type 2" evidence="7">
    <location>
        <begin position="182"/>
        <end position="230"/>
    </location>
</feature>
<dbReference type="Gene3D" id="1.10.10.10">
    <property type="entry name" value="Winged helix-like DNA-binding domain superfamily/Winged helix DNA-binding domain"/>
    <property type="match status" value="1"/>
</dbReference>
<dbReference type="InterPro" id="IPR013249">
    <property type="entry name" value="RNA_pol_sigma70_r4_t2"/>
</dbReference>
<keyword evidence="2" id="KW-0805">Transcription regulation</keyword>
<evidence type="ECO:0000256" key="3">
    <source>
        <dbReference type="ARBA" id="ARBA00023082"/>
    </source>
</evidence>
<dbReference type="GO" id="GO:0003677">
    <property type="term" value="F:DNA binding"/>
    <property type="evidence" value="ECO:0007669"/>
    <property type="project" value="UniProtKB-KW"/>
</dbReference>
<dbReference type="CDD" id="cd06171">
    <property type="entry name" value="Sigma70_r4"/>
    <property type="match status" value="1"/>
</dbReference>
<name>X1H566_9ZZZZ</name>
<gene>
    <name evidence="8" type="ORF">S03H2_48555</name>
</gene>
<evidence type="ECO:0000313" key="8">
    <source>
        <dbReference type="EMBL" id="GAH65331.1"/>
    </source>
</evidence>
<dbReference type="InterPro" id="IPR039425">
    <property type="entry name" value="RNA_pol_sigma-70-like"/>
</dbReference>
<comment type="caution">
    <text evidence="8">The sequence shown here is derived from an EMBL/GenBank/DDBJ whole genome shotgun (WGS) entry which is preliminary data.</text>
</comment>
<organism evidence="8">
    <name type="scientific">marine sediment metagenome</name>
    <dbReference type="NCBI Taxonomy" id="412755"/>
    <lineage>
        <taxon>unclassified sequences</taxon>
        <taxon>metagenomes</taxon>
        <taxon>ecological metagenomes</taxon>
    </lineage>
</organism>
<evidence type="ECO:0000256" key="2">
    <source>
        <dbReference type="ARBA" id="ARBA00023015"/>
    </source>
</evidence>
<dbReference type="GO" id="GO:0016987">
    <property type="term" value="F:sigma factor activity"/>
    <property type="evidence" value="ECO:0007669"/>
    <property type="project" value="UniProtKB-KW"/>
</dbReference>
<sequence length="231" mass="26981">MTGGAGTARIPGWVVLVVSLSARSFRPKFQGNLERQSPFKTVMQAEKTTVRESADLSDEDLMWLLRRGKMGAFEALARRYEKKLLNFLYRFVSSREQAEDLVQQTLLKVYHNRLKFKNRGKFSTWMYTIAANLARDYLRKHRKYQFVSLDEPVGESSNIIDFYREPDEKKLTSLEAKEMRQVVKMAIDRLPQPQRMAILLSHFEQMSYEDIARVLNCSKGTVKSRIFRARV</sequence>
<dbReference type="AlphaFoldDB" id="X1H566"/>
<dbReference type="InterPro" id="IPR014284">
    <property type="entry name" value="RNA_pol_sigma-70_dom"/>
</dbReference>
<feature type="domain" description="RNA polymerase sigma-70 region 2" evidence="6">
    <location>
        <begin position="76"/>
        <end position="143"/>
    </location>
</feature>
<feature type="non-terminal residue" evidence="8">
    <location>
        <position position="231"/>
    </location>
</feature>
<keyword evidence="4" id="KW-0238">DNA-binding</keyword>
<keyword evidence="3" id="KW-0731">Sigma factor</keyword>
<dbReference type="PANTHER" id="PTHR43133:SF8">
    <property type="entry name" value="RNA POLYMERASE SIGMA FACTOR HI_1459-RELATED"/>
    <property type="match status" value="1"/>
</dbReference>
<dbReference type="InterPro" id="IPR007627">
    <property type="entry name" value="RNA_pol_sigma70_r2"/>
</dbReference>
<evidence type="ECO:0000256" key="5">
    <source>
        <dbReference type="ARBA" id="ARBA00023163"/>
    </source>
</evidence>
<protein>
    <recommendedName>
        <fullName evidence="9">HTH luxR-type domain-containing protein</fullName>
    </recommendedName>
</protein>